<comment type="caution">
    <text evidence="1">The sequence shown here is derived from an EMBL/GenBank/DDBJ whole genome shotgun (WGS) entry which is preliminary data.</text>
</comment>
<reference evidence="1" key="1">
    <citation type="submission" date="2021-06" db="EMBL/GenBank/DDBJ databases">
        <authorList>
            <person name="Kallberg Y."/>
            <person name="Tangrot J."/>
            <person name="Rosling A."/>
        </authorList>
    </citation>
    <scope>NUCLEOTIDE SEQUENCE</scope>
    <source>
        <strain evidence="1">MA453B</strain>
    </source>
</reference>
<accession>A0A9N9P896</accession>
<dbReference type="AlphaFoldDB" id="A0A9N9P896"/>
<evidence type="ECO:0000313" key="2">
    <source>
        <dbReference type="Proteomes" id="UP000789405"/>
    </source>
</evidence>
<organism evidence="1 2">
    <name type="scientific">Dentiscutata erythropus</name>
    <dbReference type="NCBI Taxonomy" id="1348616"/>
    <lineage>
        <taxon>Eukaryota</taxon>
        <taxon>Fungi</taxon>
        <taxon>Fungi incertae sedis</taxon>
        <taxon>Mucoromycota</taxon>
        <taxon>Glomeromycotina</taxon>
        <taxon>Glomeromycetes</taxon>
        <taxon>Diversisporales</taxon>
        <taxon>Gigasporaceae</taxon>
        <taxon>Dentiscutata</taxon>
    </lineage>
</organism>
<gene>
    <name evidence="1" type="ORF">DERYTH_LOCUS25918</name>
</gene>
<sequence>MSFQKPLLDLYKFTNNLSKEHLKKKHINHYHFSNVKMYIGELQVLDTLNKLGGAFFTRFSDGKFKNGYINMQGFFNRTYFPIRVKFCVDKLCDPDILLNFKNIINMHENAVGIFFCPSGITAPCKNHLGEIKFVSSLEELSTTVQQLSSGSFKKRVIFEVPMRKHNSYEASLKMIQMLERKKLTMHSIRFSYSFPFRLEENINTVGYVGFDYVGTYEFHNKIYHIAIRDERRASKEALKKKHKEFTRAMDTYLSSYYLGVLLISYNSDE</sequence>
<keyword evidence="2" id="KW-1185">Reference proteome</keyword>
<feature type="non-terminal residue" evidence="1">
    <location>
        <position position="269"/>
    </location>
</feature>
<dbReference type="Proteomes" id="UP000789405">
    <property type="component" value="Unassembled WGS sequence"/>
</dbReference>
<protein>
    <submittedName>
        <fullName evidence="1">20463_t:CDS:1</fullName>
    </submittedName>
</protein>
<dbReference type="OrthoDB" id="2471684at2759"/>
<dbReference type="EMBL" id="CAJVPY010051052">
    <property type="protein sequence ID" value="CAG8814199.1"/>
    <property type="molecule type" value="Genomic_DNA"/>
</dbReference>
<proteinExistence type="predicted"/>
<name>A0A9N9P896_9GLOM</name>
<evidence type="ECO:0000313" key="1">
    <source>
        <dbReference type="EMBL" id="CAG8814199.1"/>
    </source>
</evidence>